<name>A0A2L2BRA6_9MICO</name>
<dbReference type="PANTHER" id="PTHR37305:SF1">
    <property type="entry name" value="MEMBRANE PROTEIN"/>
    <property type="match status" value="1"/>
</dbReference>
<organism evidence="2 3">
    <name type="scientific">Pontimonas salivibrio</name>
    <dbReference type="NCBI Taxonomy" id="1159327"/>
    <lineage>
        <taxon>Bacteria</taxon>
        <taxon>Bacillati</taxon>
        <taxon>Actinomycetota</taxon>
        <taxon>Actinomycetes</taxon>
        <taxon>Micrococcales</taxon>
        <taxon>Microbacteriaceae</taxon>
        <taxon>Pontimonas</taxon>
    </lineage>
</organism>
<dbReference type="GO" id="GO:0005886">
    <property type="term" value="C:plasma membrane"/>
    <property type="evidence" value="ECO:0007669"/>
    <property type="project" value="UniProtKB-SubCell"/>
</dbReference>
<dbReference type="AlphaFoldDB" id="A0A2L2BRA6"/>
<feature type="transmembrane region" description="Helical" evidence="1">
    <location>
        <begin position="31"/>
        <end position="51"/>
    </location>
</feature>
<reference evidence="2 3" key="1">
    <citation type="submission" date="2018-02" db="EMBL/GenBank/DDBJ databases">
        <title>Complete genome of the streamlined marine actinobacterium Pontimonas salivibrio CL-TW6 adapted to coastal planktonic lifestype.</title>
        <authorList>
            <person name="Cho B.C."/>
            <person name="Hardies S.C."/>
            <person name="Jang G.I."/>
            <person name="Hwang C.Y."/>
        </authorList>
    </citation>
    <scope>NUCLEOTIDE SEQUENCE [LARGE SCALE GENOMIC DNA]</scope>
    <source>
        <strain evidence="2 3">CL-TW6</strain>
    </source>
</reference>
<evidence type="ECO:0000256" key="1">
    <source>
        <dbReference type="SAM" id="Phobius"/>
    </source>
</evidence>
<dbReference type="GO" id="GO:0140359">
    <property type="term" value="F:ABC-type transporter activity"/>
    <property type="evidence" value="ECO:0007669"/>
    <property type="project" value="InterPro"/>
</dbReference>
<dbReference type="PANTHER" id="PTHR37305">
    <property type="entry name" value="INTEGRAL MEMBRANE PROTEIN-RELATED"/>
    <property type="match status" value="1"/>
</dbReference>
<feature type="transmembrane region" description="Helical" evidence="1">
    <location>
        <begin position="125"/>
        <end position="151"/>
    </location>
</feature>
<protein>
    <submittedName>
        <fullName evidence="2">ABC-2 transporter permease</fullName>
    </submittedName>
</protein>
<keyword evidence="1" id="KW-1133">Transmembrane helix</keyword>
<accession>A0A2L2BRA6</accession>
<proteinExistence type="predicted"/>
<dbReference type="Proteomes" id="UP000243077">
    <property type="component" value="Chromosome"/>
</dbReference>
<dbReference type="EMBL" id="CP026923">
    <property type="protein sequence ID" value="AVG24188.1"/>
    <property type="molecule type" value="Genomic_DNA"/>
</dbReference>
<gene>
    <name evidence="2" type="ORF">C3B54_111238</name>
</gene>
<keyword evidence="3" id="KW-1185">Reference proteome</keyword>
<feature type="transmembrane region" description="Helical" evidence="1">
    <location>
        <begin position="256"/>
        <end position="274"/>
    </location>
</feature>
<feature type="transmembrane region" description="Helical" evidence="1">
    <location>
        <begin position="71"/>
        <end position="93"/>
    </location>
</feature>
<dbReference type="KEGG" id="psai:C3B54_111238"/>
<keyword evidence="1" id="KW-0812">Transmembrane</keyword>
<dbReference type="Pfam" id="PF12679">
    <property type="entry name" value="ABC2_membrane_2"/>
    <property type="match status" value="1"/>
</dbReference>
<evidence type="ECO:0000313" key="2">
    <source>
        <dbReference type="EMBL" id="AVG24188.1"/>
    </source>
</evidence>
<keyword evidence="1" id="KW-0472">Membrane</keyword>
<sequence>MPANKTLTAALSLDLMLSELLVMFTRRRTWAMLAAIALIPILLAVAVYLSSDRLAPGEGPPFVDRVTQNGLFTGFAAMLLAMPLFLPLTVSVVSGDTIAGEAGLGTLRYLLIAPVGRLRLLVVKYLGTLAFVLAGTFTLMLAGALIGWILFPTGPITLLSGDVIGIGEALGRMALVALYTTVSMTGMLAIGLFISTLTTIPVGAMTGVLIASGVSQILDNLPQLSAIHEWLFTHYWLDFADILRQPIELSSFGSNALLQLGYIALFGALAYGRFSTKDVLS</sequence>
<evidence type="ECO:0000313" key="3">
    <source>
        <dbReference type="Proteomes" id="UP000243077"/>
    </source>
</evidence>